<dbReference type="Proteomes" id="UP000663833">
    <property type="component" value="Unassembled WGS sequence"/>
</dbReference>
<dbReference type="Pfam" id="PF14765">
    <property type="entry name" value="PS-DH"/>
    <property type="match status" value="1"/>
</dbReference>
<dbReference type="EMBL" id="CAJNXB010000421">
    <property type="protein sequence ID" value="CAF3050351.1"/>
    <property type="molecule type" value="Genomic_DNA"/>
</dbReference>
<dbReference type="Pfam" id="PF21089">
    <property type="entry name" value="PKS_DH_N"/>
    <property type="match status" value="1"/>
</dbReference>
<feature type="region of interest" description="N-terminal hotdog fold" evidence="4">
    <location>
        <begin position="963"/>
        <end position="1121"/>
    </location>
</feature>
<dbReference type="SUPFAM" id="SSF55048">
    <property type="entry name" value="Probable ACP-binding domain of malonyl-CoA ACP transacylase"/>
    <property type="match status" value="1"/>
</dbReference>
<dbReference type="GO" id="GO:0004315">
    <property type="term" value="F:3-oxoacyl-[acyl-carrier-protein] synthase activity"/>
    <property type="evidence" value="ECO:0007669"/>
    <property type="project" value="InterPro"/>
</dbReference>
<dbReference type="SUPFAM" id="SSF52151">
    <property type="entry name" value="FabD/lysophospholipase-like"/>
    <property type="match status" value="1"/>
</dbReference>
<feature type="region of interest" description="C-terminal hotdog fold" evidence="4">
    <location>
        <begin position="1135"/>
        <end position="1289"/>
    </location>
</feature>
<dbReference type="Pfam" id="PF02801">
    <property type="entry name" value="Ketoacyl-synt_C"/>
    <property type="match status" value="1"/>
</dbReference>
<dbReference type="Pfam" id="PF00698">
    <property type="entry name" value="Acyl_transf_1"/>
    <property type="match status" value="1"/>
</dbReference>
<dbReference type="PROSITE" id="PS52019">
    <property type="entry name" value="PKS_MFAS_DH"/>
    <property type="match status" value="1"/>
</dbReference>
<dbReference type="PANTHER" id="PTHR43775">
    <property type="entry name" value="FATTY ACID SYNTHASE"/>
    <property type="match status" value="1"/>
</dbReference>
<evidence type="ECO:0000313" key="11">
    <source>
        <dbReference type="Proteomes" id="UP000663873"/>
    </source>
</evidence>
<dbReference type="InterPro" id="IPR049552">
    <property type="entry name" value="PKS_DH_N"/>
</dbReference>
<comment type="caution">
    <text evidence="8">The sequence shown here is derived from an EMBL/GenBank/DDBJ whole genome shotgun (WGS) entry which is preliminary data.</text>
</comment>
<evidence type="ECO:0000313" key="8">
    <source>
        <dbReference type="EMBL" id="CAF3300146.1"/>
    </source>
</evidence>
<dbReference type="PROSITE" id="PS00606">
    <property type="entry name" value="KS3_1"/>
    <property type="match status" value="1"/>
</dbReference>
<evidence type="ECO:0000256" key="3">
    <source>
        <dbReference type="ARBA" id="ARBA00022679"/>
    </source>
</evidence>
<dbReference type="InterPro" id="IPR032821">
    <property type="entry name" value="PKS_assoc"/>
</dbReference>
<keyword evidence="1" id="KW-0596">Phosphopantetheine</keyword>
<dbReference type="SMART" id="SM00825">
    <property type="entry name" value="PKS_KS"/>
    <property type="match status" value="1"/>
</dbReference>
<dbReference type="InterPro" id="IPR042104">
    <property type="entry name" value="PKS_dehydratase_sf"/>
</dbReference>
<dbReference type="InterPro" id="IPR018201">
    <property type="entry name" value="Ketoacyl_synth_AS"/>
</dbReference>
<dbReference type="InterPro" id="IPR016035">
    <property type="entry name" value="Acyl_Trfase/lysoPLipase"/>
</dbReference>
<dbReference type="Proteomes" id="UP000663873">
    <property type="component" value="Unassembled WGS sequence"/>
</dbReference>
<gene>
    <name evidence="8" type="ORF">LUA448_LOCUS7997</name>
    <name evidence="7" type="ORF">TIS948_LOCUS3985</name>
    <name evidence="9" type="ORF">UJA718_LOCUS8884</name>
</gene>
<dbReference type="InterPro" id="IPR049551">
    <property type="entry name" value="PKS_DH_C"/>
</dbReference>
<evidence type="ECO:0000256" key="2">
    <source>
        <dbReference type="ARBA" id="ARBA00022553"/>
    </source>
</evidence>
<feature type="active site" description="Proton acceptor; for dehydratase activity" evidence="4">
    <location>
        <position position="996"/>
    </location>
</feature>
<evidence type="ECO:0000259" key="5">
    <source>
        <dbReference type="PROSITE" id="PS52004"/>
    </source>
</evidence>
<dbReference type="UniPathway" id="UPA00094"/>
<dbReference type="SUPFAM" id="SSF53901">
    <property type="entry name" value="Thiolase-like"/>
    <property type="match status" value="1"/>
</dbReference>
<dbReference type="InterPro" id="IPR050091">
    <property type="entry name" value="PKS_NRPS_Biosynth_Enz"/>
</dbReference>
<dbReference type="PANTHER" id="PTHR43775:SF37">
    <property type="entry name" value="SI:DKEY-61P9.11"/>
    <property type="match status" value="1"/>
</dbReference>
<keyword evidence="11" id="KW-1185">Reference proteome</keyword>
<dbReference type="Gene3D" id="3.30.70.3290">
    <property type="match status" value="1"/>
</dbReference>
<dbReference type="CDD" id="cd00833">
    <property type="entry name" value="PKS"/>
    <property type="match status" value="1"/>
</dbReference>
<dbReference type="GO" id="GO:0004312">
    <property type="term" value="F:fatty acid synthase activity"/>
    <property type="evidence" value="ECO:0007669"/>
    <property type="project" value="TreeGrafter"/>
</dbReference>
<dbReference type="Gene3D" id="3.40.366.10">
    <property type="entry name" value="Malonyl-Coenzyme A Acyl Carrier Protein, domain 2"/>
    <property type="match status" value="1"/>
</dbReference>
<dbReference type="InterPro" id="IPR020841">
    <property type="entry name" value="PKS_Beta-ketoAc_synthase_dom"/>
</dbReference>
<feature type="active site" description="Proton donor; for dehydratase activity" evidence="4">
    <location>
        <position position="1198"/>
    </location>
</feature>
<evidence type="ECO:0000256" key="1">
    <source>
        <dbReference type="ARBA" id="ARBA00022450"/>
    </source>
</evidence>
<feature type="domain" description="PKS/mFAS DH" evidence="6">
    <location>
        <begin position="963"/>
        <end position="1289"/>
    </location>
</feature>
<dbReference type="Pfam" id="PF00109">
    <property type="entry name" value="ketoacyl-synt"/>
    <property type="match status" value="1"/>
</dbReference>
<dbReference type="InterPro" id="IPR014031">
    <property type="entry name" value="Ketoacyl_synth_C"/>
</dbReference>
<dbReference type="PROSITE" id="PS52004">
    <property type="entry name" value="KS3_2"/>
    <property type="match status" value="1"/>
</dbReference>
<dbReference type="SMART" id="SM00827">
    <property type="entry name" value="PKS_AT"/>
    <property type="match status" value="1"/>
</dbReference>
<dbReference type="Gene3D" id="3.10.129.110">
    <property type="entry name" value="Polyketide synthase dehydratase"/>
    <property type="match status" value="1"/>
</dbReference>
<dbReference type="Gene3D" id="3.40.47.10">
    <property type="match status" value="1"/>
</dbReference>
<dbReference type="InterPro" id="IPR020807">
    <property type="entry name" value="PKS_DH"/>
</dbReference>
<dbReference type="InterPro" id="IPR014030">
    <property type="entry name" value="Ketoacyl_synth_N"/>
</dbReference>
<accession>A0A817SQL1</accession>
<keyword evidence="2" id="KW-0597">Phosphoprotein</keyword>
<protein>
    <recommendedName>
        <fullName evidence="12">Polyketide synthase</fullName>
    </recommendedName>
</protein>
<evidence type="ECO:0000259" key="6">
    <source>
        <dbReference type="PROSITE" id="PS52019"/>
    </source>
</evidence>
<proteinExistence type="predicted"/>
<dbReference type="InterPro" id="IPR016039">
    <property type="entry name" value="Thiolase-like"/>
</dbReference>
<evidence type="ECO:0000313" key="7">
    <source>
        <dbReference type="EMBL" id="CAF3050351.1"/>
    </source>
</evidence>
<dbReference type="EMBL" id="CAJNYD010000815">
    <property type="protein sequence ID" value="CAF3300146.1"/>
    <property type="molecule type" value="Genomic_DNA"/>
</dbReference>
<dbReference type="OrthoDB" id="329835at2759"/>
<dbReference type="Proteomes" id="UP000663825">
    <property type="component" value="Unassembled WGS sequence"/>
</dbReference>
<dbReference type="EMBL" id="CAJOBP010000962">
    <property type="protein sequence ID" value="CAF4240099.1"/>
    <property type="molecule type" value="Genomic_DNA"/>
</dbReference>
<dbReference type="SMART" id="SM00826">
    <property type="entry name" value="PKS_DH"/>
    <property type="match status" value="1"/>
</dbReference>
<feature type="domain" description="Ketosynthase family 3 (KS3)" evidence="5">
    <location>
        <begin position="8"/>
        <end position="444"/>
    </location>
</feature>
<evidence type="ECO:0008006" key="12">
    <source>
        <dbReference type="Google" id="ProtNLM"/>
    </source>
</evidence>
<evidence type="ECO:0000256" key="4">
    <source>
        <dbReference type="PROSITE-ProRule" id="PRU01363"/>
    </source>
</evidence>
<evidence type="ECO:0000313" key="9">
    <source>
        <dbReference type="EMBL" id="CAF4240099.1"/>
    </source>
</evidence>
<evidence type="ECO:0000313" key="10">
    <source>
        <dbReference type="Proteomes" id="UP000663833"/>
    </source>
</evidence>
<organism evidence="8 10">
    <name type="scientific">Rotaria socialis</name>
    <dbReference type="NCBI Taxonomy" id="392032"/>
    <lineage>
        <taxon>Eukaryota</taxon>
        <taxon>Metazoa</taxon>
        <taxon>Spiralia</taxon>
        <taxon>Gnathifera</taxon>
        <taxon>Rotifera</taxon>
        <taxon>Eurotatoria</taxon>
        <taxon>Bdelloidea</taxon>
        <taxon>Philodinida</taxon>
        <taxon>Philodinidae</taxon>
        <taxon>Rotaria</taxon>
    </lineage>
</organism>
<keyword evidence="3" id="KW-0808">Transferase</keyword>
<dbReference type="InterPro" id="IPR049900">
    <property type="entry name" value="PKS_mFAS_DH"/>
</dbReference>
<sequence>MTSLSTEQMQVAVIGIACEFAGDIHSPTDLWHALEESRDVGSEIPRDRLDIDSYCMHMFNKDNDGHFRQKLLRRGYFLSANQWDTFEPSFFGLSDAEAGSVDPCHRLLMLKFVHLLEDAGYSIEKISGSRTSVHIGQFSTDHAATTFRIEPEHRSRFHGPNTLLYNAAARLSYHFNLQGPNVSLDVACSSSLEAVHMAVQALRTNEADMAVCGGVNAIYSPENFLYSSIIGAQSPDGRSRSFSIDANGYAKGDGLGLLLLKRLSDAERDGDRIYCVIRDVLSNHDGNEDKSSFVVPSAAGQTRLLNSVYQRAKLDPQRIFYVEAHGTGTPVGDPIEANCLGKFFHRSRVEPPLLIGSVKSNLGHTEGAAGVAGLIKVVLSMHHRTIPPNMQFKALNPKIEAQRYNLHVVQHLTPLPQYVENEPICMGVNSFGMGGNNTHAIIEEYRPTKSIVTNGATNGDAEIAQEKNNQYFIFIFSSKNRESLNDQVAEFNLWLRKTSTLSIKDDRAFLQRLSRQLLLKRTISHTHIATFVFSGRKRLLEQLASFLIQETTSGLSIELRPTVPTSKLCFVFSGQGPQWWAMGRQLYESEPLFSQWVQRIDSELTKVNNGEWRLLEELIEKKNENESRINDTNIAQPALFAIQVALTALLTSWNIYPSSIISHSAGDQAAAFVAGRLTLEEAVRIVYHRSRLQNRNTRQGGRMLAVSMSEDEVKSKLLNGIEYLVCVAVVNSPRSVTLSGDEKTIDEIQKILSALYPNVFKARLRIENAFHSYQMERFDIEKEMLSSLKDIRGLPLKDKHKMFNPKCSEASLYSSVTGKRLDDELPVDAHYWWSNVRHAVRFNDAIASIADDEAATAFIEISPHPVLATSIRECYEGKNWQPLILSTLKRKEDEQISLLTNIAQLTASSDVWQKYFKTRNTQSMKEDDQLFDDFPLYKFHLNSCWYESKDSVIKRLAHRIPSHPLLGVRQLTGQTNATWKCLININLPQYAYFKDHKIQDALLFPAVGFLELAAAACRQLLPSTDDKQPIIVFEQIKFVKGLALTEHELTEVFTQIIMPMREWFIYSRPWTGAGQECMRSSGMASTDVVDSFVDPETLNQYSLREFTLHAHGRIDMENTSQKFMTIFTDNAAPDTWSTHDLASVYTHLAARGYQYGPAFRRVQSLRGTTSTVVAELDSDLSSISDLSSYQLFHPTLLDSSFHPLLALLPGFDSTFIPISIQKFVSTGKVNTNVLKLEMRGKYLDNVCGLAQARTYTTDLVILPTDASLDQTMFMFEGLTIRQIQGTQSGESAQVKSVFDKLNAAADVPNADHTEQLDAIMKDYCMRRRWVDTLIVTNLADLFPSGEKIFNAGFDVLSNQELVKSIEPFNQLAACYAQIALKDLDLSLVDQNYHSLLSSCQSLASTQSEQASFHSTQLRLMTLFDRFPQLKPILTALNTYGSHLKQVLNGQQNALELFLGDDQTEQNLQQIQTIISMGRIEMIFQAIKQYLQQHDQNNNGSLSNRRLRIFWLVGGDCCSFLPILELLLNLSSQTGLRVDIHYADTDSRQITRAEQTFETHLDGQNSICITYDQTFDLFNNEDRDKIPIESFDIMLTANKLQGYQWWSPSGRGRAFNDIDQWTTALKEASGFESIKTFLSSYESTLIMAQKTKSSELLQRLDERKTQAWLLFAKDNQKSLAHSIASLLPCSNFEYIDMYDSDMEKIRSVVQKMMAQYGQLYIVFAWPLEQTALEENSDLAFKQHEESMCGTLAQVLQLIQAISPKFCPFVFVITRDAQLNIESGCNII</sequence>
<dbReference type="InterPro" id="IPR001227">
    <property type="entry name" value="Ac_transferase_dom_sf"/>
</dbReference>
<dbReference type="GO" id="GO:0006633">
    <property type="term" value="P:fatty acid biosynthetic process"/>
    <property type="evidence" value="ECO:0007669"/>
    <property type="project" value="UniProtKB-UniPathway"/>
</dbReference>
<dbReference type="InterPro" id="IPR014043">
    <property type="entry name" value="Acyl_transferase_dom"/>
</dbReference>
<dbReference type="Pfam" id="PF16197">
    <property type="entry name" value="KAsynt_C_assoc"/>
    <property type="match status" value="1"/>
</dbReference>
<reference evidence="8" key="1">
    <citation type="submission" date="2021-02" db="EMBL/GenBank/DDBJ databases">
        <authorList>
            <person name="Nowell W R."/>
        </authorList>
    </citation>
    <scope>NUCLEOTIDE SEQUENCE</scope>
</reference>
<name>A0A817SQL1_9BILA</name>
<dbReference type="InterPro" id="IPR016036">
    <property type="entry name" value="Malonyl_transacylase_ACP-bd"/>
</dbReference>